<evidence type="ECO:0000256" key="1">
    <source>
        <dbReference type="SAM" id="MobiDB-lite"/>
    </source>
</evidence>
<dbReference type="AlphaFoldDB" id="A0A6C0AT51"/>
<organism evidence="2">
    <name type="scientific">viral metagenome</name>
    <dbReference type="NCBI Taxonomy" id="1070528"/>
    <lineage>
        <taxon>unclassified sequences</taxon>
        <taxon>metagenomes</taxon>
        <taxon>organismal metagenomes</taxon>
    </lineage>
</organism>
<accession>A0A6C0AT51</accession>
<sequence>MRCTDPNTFASSTPPTSHRAPLLPRVHNGVYTHNIATPRRPRRAFD</sequence>
<proteinExistence type="predicted"/>
<feature type="region of interest" description="Disordered" evidence="1">
    <location>
        <begin position="1"/>
        <end position="23"/>
    </location>
</feature>
<dbReference type="EMBL" id="MN740864">
    <property type="protein sequence ID" value="QHS82908.1"/>
    <property type="molecule type" value="Genomic_DNA"/>
</dbReference>
<protein>
    <submittedName>
        <fullName evidence="2">Uncharacterized protein</fullName>
    </submittedName>
</protein>
<feature type="compositionally biased region" description="Polar residues" evidence="1">
    <location>
        <begin position="1"/>
        <end position="16"/>
    </location>
</feature>
<reference evidence="2" key="1">
    <citation type="journal article" date="2020" name="Nature">
        <title>Giant virus diversity and host interactions through global metagenomics.</title>
        <authorList>
            <person name="Schulz F."/>
            <person name="Roux S."/>
            <person name="Paez-Espino D."/>
            <person name="Jungbluth S."/>
            <person name="Walsh D.A."/>
            <person name="Denef V.J."/>
            <person name="McMahon K.D."/>
            <person name="Konstantinidis K.T."/>
            <person name="Eloe-Fadrosh E.A."/>
            <person name="Kyrpides N.C."/>
            <person name="Woyke T."/>
        </authorList>
    </citation>
    <scope>NUCLEOTIDE SEQUENCE</scope>
    <source>
        <strain evidence="2">GVMAG-S-1103017-74</strain>
    </source>
</reference>
<name>A0A6C0AT51_9ZZZZ</name>
<evidence type="ECO:0000313" key="2">
    <source>
        <dbReference type="EMBL" id="QHS82908.1"/>
    </source>
</evidence>